<evidence type="ECO:0000313" key="1">
    <source>
        <dbReference type="EMBL" id="TKR60457.1"/>
    </source>
</evidence>
<organism evidence="1 2">
    <name type="scientific">Steinernema carpocapsae</name>
    <name type="common">Entomopathogenic nematode</name>
    <dbReference type="NCBI Taxonomy" id="34508"/>
    <lineage>
        <taxon>Eukaryota</taxon>
        <taxon>Metazoa</taxon>
        <taxon>Ecdysozoa</taxon>
        <taxon>Nematoda</taxon>
        <taxon>Chromadorea</taxon>
        <taxon>Rhabditida</taxon>
        <taxon>Tylenchina</taxon>
        <taxon>Panagrolaimomorpha</taxon>
        <taxon>Strongyloidoidea</taxon>
        <taxon>Steinernematidae</taxon>
        <taxon>Steinernema</taxon>
    </lineage>
</organism>
<reference evidence="1 2" key="1">
    <citation type="journal article" date="2015" name="Genome Biol.">
        <title>Comparative genomics of Steinernema reveals deeply conserved gene regulatory networks.</title>
        <authorList>
            <person name="Dillman A.R."/>
            <person name="Macchietto M."/>
            <person name="Porter C.F."/>
            <person name="Rogers A."/>
            <person name="Williams B."/>
            <person name="Antoshechkin I."/>
            <person name="Lee M.M."/>
            <person name="Goodwin Z."/>
            <person name="Lu X."/>
            <person name="Lewis E.E."/>
            <person name="Goodrich-Blair H."/>
            <person name="Stock S.P."/>
            <person name="Adams B.J."/>
            <person name="Sternberg P.W."/>
            <person name="Mortazavi A."/>
        </authorList>
    </citation>
    <scope>NUCLEOTIDE SEQUENCE [LARGE SCALE GENOMIC DNA]</scope>
    <source>
        <strain evidence="1 2">ALL</strain>
    </source>
</reference>
<gene>
    <name evidence="1" type="ORF">L596_027702</name>
</gene>
<protein>
    <submittedName>
        <fullName evidence="1">Uncharacterized protein</fullName>
    </submittedName>
</protein>
<dbReference type="AlphaFoldDB" id="A0A4U5LWA7"/>
<reference evidence="1 2" key="2">
    <citation type="journal article" date="2019" name="G3 (Bethesda)">
        <title>Hybrid Assembly of the Genome of the Entomopathogenic Nematode Steinernema carpocapsae Identifies the X-Chromosome.</title>
        <authorList>
            <person name="Serra L."/>
            <person name="Macchietto M."/>
            <person name="Macias-Munoz A."/>
            <person name="McGill C.J."/>
            <person name="Rodriguez I.M."/>
            <person name="Rodriguez B."/>
            <person name="Murad R."/>
            <person name="Mortazavi A."/>
        </authorList>
    </citation>
    <scope>NUCLEOTIDE SEQUENCE [LARGE SCALE GENOMIC DNA]</scope>
    <source>
        <strain evidence="1 2">ALL</strain>
    </source>
</reference>
<keyword evidence="2" id="KW-1185">Reference proteome</keyword>
<dbReference type="EMBL" id="AZBU02000011">
    <property type="protein sequence ID" value="TKR60457.1"/>
    <property type="molecule type" value="Genomic_DNA"/>
</dbReference>
<proteinExistence type="predicted"/>
<name>A0A4U5LWA7_STECR</name>
<dbReference type="Proteomes" id="UP000298663">
    <property type="component" value="Unassembled WGS sequence"/>
</dbReference>
<evidence type="ECO:0000313" key="2">
    <source>
        <dbReference type="Proteomes" id="UP000298663"/>
    </source>
</evidence>
<sequence length="78" mass="8818">MRPNPKTIYSAGKRVILSQILLCETCLWFNRNASPLALQLADPVLHLRLGPVFPFKPEISTLPRIRFTNVILTKSMGI</sequence>
<accession>A0A4U5LWA7</accession>
<comment type="caution">
    <text evidence="1">The sequence shown here is derived from an EMBL/GenBank/DDBJ whole genome shotgun (WGS) entry which is preliminary data.</text>
</comment>